<dbReference type="Gene3D" id="3.40.50.720">
    <property type="entry name" value="NAD(P)-binding Rossmann-like Domain"/>
    <property type="match status" value="1"/>
</dbReference>
<dbReference type="EMBL" id="MT631273">
    <property type="protein sequence ID" value="QNO47743.1"/>
    <property type="molecule type" value="Genomic_DNA"/>
</dbReference>
<dbReference type="GO" id="GO:0005829">
    <property type="term" value="C:cytosol"/>
    <property type="evidence" value="ECO:0007669"/>
    <property type="project" value="TreeGrafter"/>
</dbReference>
<dbReference type="PROSITE" id="PS51257">
    <property type="entry name" value="PROKAR_LIPOPROTEIN"/>
    <property type="match status" value="1"/>
</dbReference>
<protein>
    <submittedName>
        <fullName evidence="3">S-inosyl-L-homocysteine hydrolase</fullName>
        <ecNumber evidence="3">3.3.1.1</ecNumber>
    </submittedName>
</protein>
<comment type="similarity">
    <text evidence="1">Belongs to the adenosylhomocysteinase family.</text>
</comment>
<evidence type="ECO:0000259" key="2">
    <source>
        <dbReference type="SMART" id="SM00997"/>
    </source>
</evidence>
<accession>A0A7G9YIA9</accession>
<sequence>MLIPIKPITFWQSATSCIRKGLGANVVVVVVNPRKAFEAVMDGYRVMPMADAARIGDLFIMVTGDISAIRTEHFELMQDQAIVSNSGHFNVELDLRVVIGCCSESAR</sequence>
<keyword evidence="3" id="KW-0378">Hydrolase</keyword>
<dbReference type="Pfam" id="PF00670">
    <property type="entry name" value="AdoHcyase_NAD"/>
    <property type="match status" value="1"/>
</dbReference>
<dbReference type="SUPFAM" id="SSF51735">
    <property type="entry name" value="NAD(P)-binding Rossmann-fold domains"/>
    <property type="match status" value="1"/>
</dbReference>
<evidence type="ECO:0000256" key="1">
    <source>
        <dbReference type="ARBA" id="ARBA00007122"/>
    </source>
</evidence>
<evidence type="ECO:0000313" key="3">
    <source>
        <dbReference type="EMBL" id="QNO47743.1"/>
    </source>
</evidence>
<name>A0A7G9YIA9_9EURY</name>
<gene>
    <name evidence="3" type="primary">ahcY</name>
    <name evidence="3" type="ORF">KOFJCHGD_00008</name>
</gene>
<dbReference type="GO" id="GO:0004013">
    <property type="term" value="F:adenosylhomocysteinase activity"/>
    <property type="evidence" value="ECO:0007669"/>
    <property type="project" value="TreeGrafter"/>
</dbReference>
<reference evidence="3" key="1">
    <citation type="submission" date="2020-06" db="EMBL/GenBank/DDBJ databases">
        <title>Unique genomic features of the anaerobic methanotrophic archaea.</title>
        <authorList>
            <person name="Chadwick G.L."/>
            <person name="Skennerton C.T."/>
            <person name="Laso-Perez R."/>
            <person name="Leu A.O."/>
            <person name="Speth D.R."/>
            <person name="Yu H."/>
            <person name="Morgan-Lang C."/>
            <person name="Hatzenpichler R."/>
            <person name="Goudeau D."/>
            <person name="Malmstrom R."/>
            <person name="Brazelton W.J."/>
            <person name="Woyke T."/>
            <person name="Hallam S.J."/>
            <person name="Tyson G.W."/>
            <person name="Wegener G."/>
            <person name="Boetius A."/>
            <person name="Orphan V."/>
        </authorList>
    </citation>
    <scope>NUCLEOTIDE SEQUENCE</scope>
</reference>
<dbReference type="EC" id="3.3.1.1" evidence="3"/>
<dbReference type="AlphaFoldDB" id="A0A7G9YIA9"/>
<dbReference type="InterPro" id="IPR015878">
    <property type="entry name" value="Ado_hCys_hydrolase_NAD-bd"/>
</dbReference>
<proteinExistence type="inferred from homology"/>
<dbReference type="SMART" id="SM00997">
    <property type="entry name" value="AdoHcyase_NAD"/>
    <property type="match status" value="1"/>
</dbReference>
<feature type="domain" description="S-adenosyl-L-homocysteine hydrolase NAD binding" evidence="2">
    <location>
        <begin position="11"/>
        <end position="104"/>
    </location>
</feature>
<dbReference type="GO" id="GO:0033353">
    <property type="term" value="P:S-adenosylmethionine cycle"/>
    <property type="evidence" value="ECO:0007669"/>
    <property type="project" value="TreeGrafter"/>
</dbReference>
<dbReference type="InterPro" id="IPR000043">
    <property type="entry name" value="Adenosylhomocysteinase-like"/>
</dbReference>
<dbReference type="PANTHER" id="PTHR23420">
    <property type="entry name" value="ADENOSYLHOMOCYSTEINASE"/>
    <property type="match status" value="1"/>
</dbReference>
<organism evidence="3">
    <name type="scientific">Candidatus Methanogaster sp. ANME-2c ERB4</name>
    <dbReference type="NCBI Taxonomy" id="2759911"/>
    <lineage>
        <taxon>Archaea</taxon>
        <taxon>Methanobacteriati</taxon>
        <taxon>Methanobacteriota</taxon>
        <taxon>Stenosarchaea group</taxon>
        <taxon>Methanomicrobia</taxon>
        <taxon>Methanosarcinales</taxon>
        <taxon>ANME-2 cluster</taxon>
        <taxon>Candidatus Methanogasteraceae</taxon>
        <taxon>Candidatus Methanogaster</taxon>
    </lineage>
</organism>
<dbReference type="InterPro" id="IPR036291">
    <property type="entry name" value="NAD(P)-bd_dom_sf"/>
</dbReference>
<dbReference type="PANTHER" id="PTHR23420:SF0">
    <property type="entry name" value="ADENOSYLHOMOCYSTEINASE"/>
    <property type="match status" value="1"/>
</dbReference>